<dbReference type="GO" id="GO:0016651">
    <property type="term" value="F:oxidoreductase activity, acting on NAD(P)H"/>
    <property type="evidence" value="ECO:0007669"/>
    <property type="project" value="TreeGrafter"/>
</dbReference>
<keyword evidence="1" id="KW-0521">NADP</keyword>
<proteinExistence type="predicted"/>
<dbReference type="AlphaFoldDB" id="A0A4P7CUH7"/>
<dbReference type="OrthoDB" id="9805883at2"/>
<gene>
    <name evidence="4" type="ORF">E1956_21620</name>
</gene>
<dbReference type="SUPFAM" id="SSF51735">
    <property type="entry name" value="NAD(P)-binding Rossmann-fold domains"/>
    <property type="match status" value="1"/>
</dbReference>
<dbReference type="PANTHER" id="PTHR48106:SF5">
    <property type="entry name" value="ZINC-CONTAINING ALCOHOL DEHYDROGENASE"/>
    <property type="match status" value="1"/>
</dbReference>
<dbReference type="Gene3D" id="3.40.50.720">
    <property type="entry name" value="NAD(P)-binding Rossmann-like Domain"/>
    <property type="match status" value="1"/>
</dbReference>
<dbReference type="InterPro" id="IPR020843">
    <property type="entry name" value="ER"/>
</dbReference>
<reference evidence="4 5" key="1">
    <citation type="submission" date="2019-03" db="EMBL/GenBank/DDBJ databases">
        <title>Paraburkholderia sp. 7MH5, isolated from subtropical forest soil.</title>
        <authorList>
            <person name="Gao Z.-H."/>
            <person name="Qiu L.-H."/>
        </authorList>
    </citation>
    <scope>NUCLEOTIDE SEQUENCE [LARGE SCALE GENOMIC DNA]</scope>
    <source>
        <strain evidence="4 5">7MH5</strain>
    </source>
</reference>
<dbReference type="Pfam" id="PF13602">
    <property type="entry name" value="ADH_zinc_N_2"/>
    <property type="match status" value="1"/>
</dbReference>
<dbReference type="InterPro" id="IPR036291">
    <property type="entry name" value="NAD(P)-bd_dom_sf"/>
</dbReference>
<protein>
    <submittedName>
        <fullName evidence="4">Alcohol dehydrogenase</fullName>
    </submittedName>
</protein>
<sequence>MSRVVRFHRIGGPEVLQIDDIEVPVPKAGEVQIRVKAIGLNRAEVMYRSGAYTYAPRFPAIVGYEGSGVVEAVGSGVSGFAVGDAVSVVPAFSFLDYGMYGERVNAPAHAVVKNPAGLSFEQAAATWMMYTTAWGALIELGGLKQGEAVLVGAASSSVGLAAIQIANSVGALPIALTRSEKKREALLQAGAKHVIAGGGPELTKQVLEATGGKGARIAFDPVGGPEAAHQLRALAQQGIFFQYGALDTRDLSVPVMDLLARHLTVRGYELFEITKDAARLERAKRFITEGLASGALKPAIDRTFPFERIADAHRHMEAGDQVGKIVVTV</sequence>
<dbReference type="SUPFAM" id="SSF50129">
    <property type="entry name" value="GroES-like"/>
    <property type="match status" value="1"/>
</dbReference>
<dbReference type="PANTHER" id="PTHR48106">
    <property type="entry name" value="QUINONE OXIDOREDUCTASE PIG3-RELATED"/>
    <property type="match status" value="1"/>
</dbReference>
<dbReference type="InterPro" id="IPR013154">
    <property type="entry name" value="ADH-like_N"/>
</dbReference>
<keyword evidence="5" id="KW-1185">Reference proteome</keyword>
<accession>A0A4P7CUH7</accession>
<name>A0A4P7CUH7_9BURK</name>
<dbReference type="EMBL" id="CP038149">
    <property type="protein sequence ID" value="QBQ99745.1"/>
    <property type="molecule type" value="Genomic_DNA"/>
</dbReference>
<dbReference type="Proteomes" id="UP000295727">
    <property type="component" value="Chromosome 2"/>
</dbReference>
<evidence type="ECO:0000256" key="2">
    <source>
        <dbReference type="ARBA" id="ARBA00023002"/>
    </source>
</evidence>
<feature type="domain" description="Enoyl reductase (ER)" evidence="3">
    <location>
        <begin position="11"/>
        <end position="327"/>
    </location>
</feature>
<dbReference type="GO" id="GO:0070402">
    <property type="term" value="F:NADPH binding"/>
    <property type="evidence" value="ECO:0007669"/>
    <property type="project" value="TreeGrafter"/>
</dbReference>
<dbReference type="InterPro" id="IPR011032">
    <property type="entry name" value="GroES-like_sf"/>
</dbReference>
<dbReference type="Pfam" id="PF08240">
    <property type="entry name" value="ADH_N"/>
    <property type="match status" value="1"/>
</dbReference>
<dbReference type="Gene3D" id="3.90.180.10">
    <property type="entry name" value="Medium-chain alcohol dehydrogenases, catalytic domain"/>
    <property type="match status" value="1"/>
</dbReference>
<dbReference type="RefSeq" id="WP_134752765.1">
    <property type="nucleotide sequence ID" value="NZ_CP038149.1"/>
</dbReference>
<evidence type="ECO:0000313" key="5">
    <source>
        <dbReference type="Proteomes" id="UP000295727"/>
    </source>
</evidence>
<dbReference type="KEGG" id="ppai:E1956_21620"/>
<evidence type="ECO:0000313" key="4">
    <source>
        <dbReference type="EMBL" id="QBQ99745.1"/>
    </source>
</evidence>
<evidence type="ECO:0000259" key="3">
    <source>
        <dbReference type="SMART" id="SM00829"/>
    </source>
</evidence>
<dbReference type="CDD" id="cd08268">
    <property type="entry name" value="MDR2"/>
    <property type="match status" value="1"/>
</dbReference>
<dbReference type="SMART" id="SM00829">
    <property type="entry name" value="PKS_ER"/>
    <property type="match status" value="1"/>
</dbReference>
<organism evidence="4 5">
    <name type="scientific">Paraburkholderia pallida</name>
    <dbReference type="NCBI Taxonomy" id="2547399"/>
    <lineage>
        <taxon>Bacteria</taxon>
        <taxon>Pseudomonadati</taxon>
        <taxon>Pseudomonadota</taxon>
        <taxon>Betaproteobacteria</taxon>
        <taxon>Burkholderiales</taxon>
        <taxon>Burkholderiaceae</taxon>
        <taxon>Paraburkholderia</taxon>
    </lineage>
</organism>
<evidence type="ECO:0000256" key="1">
    <source>
        <dbReference type="ARBA" id="ARBA00022857"/>
    </source>
</evidence>
<keyword evidence="2" id="KW-0560">Oxidoreductase</keyword>